<reference evidence="2" key="1">
    <citation type="journal article" date="2013" name="Nature">
        <title>Draft genome of the wheat A-genome progenitor Triticum urartu.</title>
        <authorList>
            <person name="Ling H.Q."/>
            <person name="Zhao S."/>
            <person name="Liu D."/>
            <person name="Wang J."/>
            <person name="Sun H."/>
            <person name="Zhang C."/>
            <person name="Fan H."/>
            <person name="Li D."/>
            <person name="Dong L."/>
            <person name="Tao Y."/>
            <person name="Gao C."/>
            <person name="Wu H."/>
            <person name="Li Y."/>
            <person name="Cui Y."/>
            <person name="Guo X."/>
            <person name="Zheng S."/>
            <person name="Wang B."/>
            <person name="Yu K."/>
            <person name="Liang Q."/>
            <person name="Yang W."/>
            <person name="Lou X."/>
            <person name="Chen J."/>
            <person name="Feng M."/>
            <person name="Jian J."/>
            <person name="Zhang X."/>
            <person name="Luo G."/>
            <person name="Jiang Y."/>
            <person name="Liu J."/>
            <person name="Wang Z."/>
            <person name="Sha Y."/>
            <person name="Zhang B."/>
            <person name="Wu H."/>
            <person name="Tang D."/>
            <person name="Shen Q."/>
            <person name="Xue P."/>
            <person name="Zou S."/>
            <person name="Wang X."/>
            <person name="Liu X."/>
            <person name="Wang F."/>
            <person name="Yang Y."/>
            <person name="An X."/>
            <person name="Dong Z."/>
            <person name="Zhang K."/>
            <person name="Zhang X."/>
            <person name="Luo M.C."/>
            <person name="Dvorak J."/>
            <person name="Tong Y."/>
            <person name="Wang J."/>
            <person name="Yang H."/>
            <person name="Li Z."/>
            <person name="Wang D."/>
            <person name="Zhang A."/>
            <person name="Wang J."/>
        </authorList>
    </citation>
    <scope>NUCLEOTIDE SEQUENCE</scope>
    <source>
        <strain evidence="2">cv. G1812</strain>
    </source>
</reference>
<accession>A0A8R7UAT7</accession>
<protein>
    <submittedName>
        <fullName evidence="1">Uncharacterized protein</fullName>
    </submittedName>
</protein>
<dbReference type="AlphaFoldDB" id="A0A8R7UAT7"/>
<organism evidence="1 2">
    <name type="scientific">Triticum urartu</name>
    <name type="common">Red wild einkorn</name>
    <name type="synonym">Crithodium urartu</name>
    <dbReference type="NCBI Taxonomy" id="4572"/>
    <lineage>
        <taxon>Eukaryota</taxon>
        <taxon>Viridiplantae</taxon>
        <taxon>Streptophyta</taxon>
        <taxon>Embryophyta</taxon>
        <taxon>Tracheophyta</taxon>
        <taxon>Spermatophyta</taxon>
        <taxon>Magnoliopsida</taxon>
        <taxon>Liliopsida</taxon>
        <taxon>Poales</taxon>
        <taxon>Poaceae</taxon>
        <taxon>BOP clade</taxon>
        <taxon>Pooideae</taxon>
        <taxon>Triticodae</taxon>
        <taxon>Triticeae</taxon>
        <taxon>Triticinae</taxon>
        <taxon>Triticum</taxon>
    </lineage>
</organism>
<evidence type="ECO:0000313" key="2">
    <source>
        <dbReference type="Proteomes" id="UP000015106"/>
    </source>
</evidence>
<dbReference type="EnsemblPlants" id="TuG1812G0400003829.01.T01">
    <property type="protein sequence ID" value="TuG1812G0400003829.01.T01.cds280740"/>
    <property type="gene ID" value="TuG1812G0400003829.01"/>
</dbReference>
<evidence type="ECO:0000313" key="1">
    <source>
        <dbReference type="EnsemblPlants" id="TuG1812G0400003829.01.T01.cds280740"/>
    </source>
</evidence>
<proteinExistence type="predicted"/>
<dbReference type="Gramene" id="TuG1812G0400003829.01.T01">
    <property type="protein sequence ID" value="TuG1812G0400003829.01.T01.cds280740"/>
    <property type="gene ID" value="TuG1812G0400003829.01"/>
</dbReference>
<reference evidence="1" key="2">
    <citation type="submission" date="2018-03" db="EMBL/GenBank/DDBJ databases">
        <title>The Triticum urartu genome reveals the dynamic nature of wheat genome evolution.</title>
        <authorList>
            <person name="Ling H."/>
            <person name="Ma B."/>
            <person name="Shi X."/>
            <person name="Liu H."/>
            <person name="Dong L."/>
            <person name="Sun H."/>
            <person name="Cao Y."/>
            <person name="Gao Q."/>
            <person name="Zheng S."/>
            <person name="Li Y."/>
            <person name="Yu Y."/>
            <person name="Du H."/>
            <person name="Qi M."/>
            <person name="Li Y."/>
            <person name="Yu H."/>
            <person name="Cui Y."/>
            <person name="Wang N."/>
            <person name="Chen C."/>
            <person name="Wu H."/>
            <person name="Zhao Y."/>
            <person name="Zhang J."/>
            <person name="Li Y."/>
            <person name="Zhou W."/>
            <person name="Zhang B."/>
            <person name="Hu W."/>
            <person name="Eijk M."/>
            <person name="Tang J."/>
            <person name="Witsenboer H."/>
            <person name="Zhao S."/>
            <person name="Li Z."/>
            <person name="Zhang A."/>
            <person name="Wang D."/>
            <person name="Liang C."/>
        </authorList>
    </citation>
    <scope>NUCLEOTIDE SEQUENCE [LARGE SCALE GENOMIC DNA]</scope>
    <source>
        <strain evidence="1">cv. G1812</strain>
    </source>
</reference>
<sequence>MTSLAEGFVKYGIFVGGFSGKDRIGGHLIGSDNFIKFLLISSGLIERGGGSDFLLEHERFYCRPFGCWGGGDDRVKGLLDG</sequence>
<name>A0A8R7UAT7_TRIUA</name>
<reference evidence="1" key="3">
    <citation type="submission" date="2022-06" db="UniProtKB">
        <authorList>
            <consortium name="EnsemblPlants"/>
        </authorList>
    </citation>
    <scope>IDENTIFICATION</scope>
</reference>
<dbReference type="Proteomes" id="UP000015106">
    <property type="component" value="Chromosome 4"/>
</dbReference>
<keyword evidence="2" id="KW-1185">Reference proteome</keyword>